<dbReference type="InterPro" id="IPR017900">
    <property type="entry name" value="4Fe4S_Fe_S_CS"/>
</dbReference>
<keyword evidence="1" id="KW-0813">Transport</keyword>
<evidence type="ECO:0000256" key="6">
    <source>
        <dbReference type="ARBA" id="ARBA00023004"/>
    </source>
</evidence>
<dbReference type="InterPro" id="IPR017896">
    <property type="entry name" value="4Fe4S_Fe-S-bd"/>
</dbReference>
<dbReference type="InterPro" id="IPR051684">
    <property type="entry name" value="Electron_Trans/Redox"/>
</dbReference>
<evidence type="ECO:0000256" key="8">
    <source>
        <dbReference type="SAM" id="Phobius"/>
    </source>
</evidence>
<dbReference type="PANTHER" id="PTHR30176:SF3">
    <property type="entry name" value="FERREDOXIN-TYPE PROTEIN NAPH"/>
    <property type="match status" value="1"/>
</dbReference>
<reference evidence="10 11" key="1">
    <citation type="submission" date="2018-04" db="EMBL/GenBank/DDBJ databases">
        <title>Novel Campyloabacter and Helicobacter Species and Strains.</title>
        <authorList>
            <person name="Mannion A.J."/>
            <person name="Shen Z."/>
            <person name="Fox J.G."/>
        </authorList>
    </citation>
    <scope>NUCLEOTIDE SEQUENCE [LARGE SCALE GENOMIC DNA]</scope>
    <source>
        <strain evidence="10 11">MIT 99-5101</strain>
    </source>
</reference>
<feature type="domain" description="4Fe-4S ferredoxin-type" evidence="9">
    <location>
        <begin position="232"/>
        <end position="261"/>
    </location>
</feature>
<dbReference type="Pfam" id="PF12801">
    <property type="entry name" value="Fer4_5"/>
    <property type="match status" value="2"/>
</dbReference>
<keyword evidence="8" id="KW-1133">Transmembrane helix</keyword>
<feature type="transmembrane region" description="Helical" evidence="8">
    <location>
        <begin position="52"/>
        <end position="78"/>
    </location>
</feature>
<evidence type="ECO:0000256" key="2">
    <source>
        <dbReference type="ARBA" id="ARBA00022485"/>
    </source>
</evidence>
<dbReference type="SUPFAM" id="SSF54862">
    <property type="entry name" value="4Fe-4S ferredoxins"/>
    <property type="match status" value="1"/>
</dbReference>
<comment type="caution">
    <text evidence="10">The sequence shown here is derived from an EMBL/GenBank/DDBJ whole genome shotgun (WGS) entry which is preliminary data.</text>
</comment>
<dbReference type="RefSeq" id="WP_115550947.1">
    <property type="nucleotide sequence ID" value="NZ_CAOUCM010000013.1"/>
</dbReference>
<evidence type="ECO:0000313" key="11">
    <source>
        <dbReference type="Proteomes" id="UP000256650"/>
    </source>
</evidence>
<dbReference type="NCBIfam" id="NF007013">
    <property type="entry name" value="PRK09477.1"/>
    <property type="match status" value="1"/>
</dbReference>
<gene>
    <name evidence="10" type="ORF">CQA43_01950</name>
</gene>
<dbReference type="PANTHER" id="PTHR30176">
    <property type="entry name" value="FERREDOXIN-TYPE PROTEIN NAPH"/>
    <property type="match status" value="1"/>
</dbReference>
<dbReference type="GO" id="GO:0005886">
    <property type="term" value="C:plasma membrane"/>
    <property type="evidence" value="ECO:0007669"/>
    <property type="project" value="TreeGrafter"/>
</dbReference>
<feature type="transmembrane region" description="Helical" evidence="8">
    <location>
        <begin position="124"/>
        <end position="142"/>
    </location>
</feature>
<dbReference type="AlphaFoldDB" id="A0A3D8IFE4"/>
<feature type="transmembrane region" description="Helical" evidence="8">
    <location>
        <begin position="181"/>
        <end position="201"/>
    </location>
</feature>
<keyword evidence="8" id="KW-0472">Membrane</keyword>
<keyword evidence="6" id="KW-0408">Iron</keyword>
<feature type="transmembrane region" description="Helical" evidence="8">
    <location>
        <begin position="12"/>
        <end position="32"/>
    </location>
</feature>
<keyword evidence="3" id="KW-0479">Metal-binding</keyword>
<keyword evidence="8" id="KW-0812">Transmembrane</keyword>
<evidence type="ECO:0000313" key="10">
    <source>
        <dbReference type="EMBL" id="RDU63616.1"/>
    </source>
</evidence>
<dbReference type="PROSITE" id="PS51379">
    <property type="entry name" value="4FE4S_FER_2"/>
    <property type="match status" value="2"/>
</dbReference>
<evidence type="ECO:0000256" key="1">
    <source>
        <dbReference type="ARBA" id="ARBA00022448"/>
    </source>
</evidence>
<proteinExistence type="predicted"/>
<keyword evidence="11" id="KW-1185">Reference proteome</keyword>
<dbReference type="OrthoDB" id="9784262at2"/>
<name>A0A3D8IFE4_9HELI</name>
<feature type="domain" description="4Fe-4S ferredoxin-type" evidence="9">
    <location>
        <begin position="201"/>
        <end position="231"/>
    </location>
</feature>
<feature type="transmembrane region" description="Helical" evidence="8">
    <location>
        <begin position="85"/>
        <end position="104"/>
    </location>
</feature>
<dbReference type="GO" id="GO:0046872">
    <property type="term" value="F:metal ion binding"/>
    <property type="evidence" value="ECO:0007669"/>
    <property type="project" value="UniProtKB-KW"/>
</dbReference>
<accession>A0A3D8IFE4</accession>
<dbReference type="Proteomes" id="UP000256650">
    <property type="component" value="Unassembled WGS sequence"/>
</dbReference>
<dbReference type="NCBIfam" id="TIGR02163">
    <property type="entry name" value="napH"/>
    <property type="match status" value="1"/>
</dbReference>
<dbReference type="GeneID" id="82535050"/>
<feature type="transmembrane region" description="Helical" evidence="8">
    <location>
        <begin position="154"/>
        <end position="175"/>
    </location>
</feature>
<dbReference type="Pfam" id="PF13237">
    <property type="entry name" value="Fer4_10"/>
    <property type="match status" value="1"/>
</dbReference>
<dbReference type="GO" id="GO:0051539">
    <property type="term" value="F:4 iron, 4 sulfur cluster binding"/>
    <property type="evidence" value="ECO:0007669"/>
    <property type="project" value="UniProtKB-KW"/>
</dbReference>
<keyword evidence="5" id="KW-0249">Electron transport</keyword>
<dbReference type="InterPro" id="IPR011886">
    <property type="entry name" value="NapH_MauN"/>
</dbReference>
<keyword evidence="7" id="KW-0411">Iron-sulfur</keyword>
<evidence type="ECO:0000256" key="7">
    <source>
        <dbReference type="ARBA" id="ARBA00023014"/>
    </source>
</evidence>
<organism evidence="10 11">
    <name type="scientific">Helicobacter ganmani</name>
    <dbReference type="NCBI Taxonomy" id="60246"/>
    <lineage>
        <taxon>Bacteria</taxon>
        <taxon>Pseudomonadati</taxon>
        <taxon>Campylobacterota</taxon>
        <taxon>Epsilonproteobacteria</taxon>
        <taxon>Campylobacterales</taxon>
        <taxon>Helicobacteraceae</taxon>
        <taxon>Helicobacter</taxon>
    </lineage>
</organism>
<protein>
    <submittedName>
        <fullName evidence="10">Quinol dehydrogenase ferredoxin subunit NapH</fullName>
    </submittedName>
</protein>
<evidence type="ECO:0000256" key="4">
    <source>
        <dbReference type="ARBA" id="ARBA00022737"/>
    </source>
</evidence>
<evidence type="ECO:0000256" key="3">
    <source>
        <dbReference type="ARBA" id="ARBA00022723"/>
    </source>
</evidence>
<keyword evidence="2" id="KW-0004">4Fe-4S</keyword>
<keyword evidence="4" id="KW-0677">Repeat</keyword>
<dbReference type="Gene3D" id="3.30.70.20">
    <property type="match status" value="1"/>
</dbReference>
<dbReference type="EMBL" id="NXLS01000002">
    <property type="protein sequence ID" value="RDU63616.1"/>
    <property type="molecule type" value="Genomic_DNA"/>
</dbReference>
<sequence>MQKYRYLFLRRIVQIGLLALYVLGNYTSFKILQGNLSSSLVFGVIPLSDPYAILQLFFAGSIVGANALLGALLILLLYGLFLGRAYCSFVCPMNLITDFASFLRRAFGLDTLGNLVYLKNSLRYVFLALSLLLSLIFGVAAFEVISPISMLHRGIIFGLGVGFFAVLVVFLLDLFVAKHAFCGHICPLGAFYSLISSFAILKVKYDLQACTHCMECKKICPEKQVLGIIGKESGVIKSGECTRCGRCIEVCGDNALVFNLLDFKKEKK</sequence>
<evidence type="ECO:0000256" key="5">
    <source>
        <dbReference type="ARBA" id="ARBA00022982"/>
    </source>
</evidence>
<dbReference type="PROSITE" id="PS00198">
    <property type="entry name" value="4FE4S_FER_1"/>
    <property type="match status" value="1"/>
</dbReference>
<evidence type="ECO:0000259" key="9">
    <source>
        <dbReference type="PROSITE" id="PS51379"/>
    </source>
</evidence>